<evidence type="ECO:0000256" key="1">
    <source>
        <dbReference type="ARBA" id="ARBA00005634"/>
    </source>
</evidence>
<keyword evidence="2" id="KW-0812">Transmembrane</keyword>
<feature type="domain" description="PA" evidence="3">
    <location>
        <begin position="207"/>
        <end position="283"/>
    </location>
</feature>
<dbReference type="Gene3D" id="1.20.930.40">
    <property type="entry name" value="Transferrin receptor-like, dimerisation domain"/>
    <property type="match status" value="1"/>
</dbReference>
<protein>
    <recommendedName>
        <fullName evidence="8">Zn-dependent exopeptidase</fullName>
    </recommendedName>
</protein>
<evidence type="ECO:0008006" key="8">
    <source>
        <dbReference type="Google" id="ProtNLM"/>
    </source>
</evidence>
<dbReference type="Pfam" id="PF04253">
    <property type="entry name" value="TFR_dimer"/>
    <property type="match status" value="1"/>
</dbReference>
<dbReference type="HOGENOM" id="CLU_005688_2_1_1"/>
<dbReference type="PANTHER" id="PTHR10404:SF46">
    <property type="entry name" value="VACUOLAR PROTEIN SORTING-ASSOCIATED PROTEIN 70"/>
    <property type="match status" value="1"/>
</dbReference>
<dbReference type="InterPro" id="IPR007365">
    <property type="entry name" value="TFR-like_dimer_dom"/>
</dbReference>
<evidence type="ECO:0000313" key="7">
    <source>
        <dbReference type="Proteomes" id="UP000054549"/>
    </source>
</evidence>
<dbReference type="SUPFAM" id="SSF53187">
    <property type="entry name" value="Zn-dependent exopeptidases"/>
    <property type="match status" value="1"/>
</dbReference>
<dbReference type="InParanoid" id="A0A0C2X7B2"/>
<dbReference type="OrthoDB" id="5841748at2759"/>
<feature type="domain" description="Transferrin receptor-like dimerisation" evidence="4">
    <location>
        <begin position="760"/>
        <end position="848"/>
    </location>
</feature>
<evidence type="ECO:0000256" key="2">
    <source>
        <dbReference type="SAM" id="Phobius"/>
    </source>
</evidence>
<proteinExistence type="inferred from homology"/>
<name>A0A0C2X7B2_AMAMK</name>
<gene>
    <name evidence="6" type="ORF">M378DRAFT_183792</name>
</gene>
<dbReference type="InterPro" id="IPR007484">
    <property type="entry name" value="Peptidase_M28"/>
</dbReference>
<dbReference type="Pfam" id="PF02225">
    <property type="entry name" value="PA"/>
    <property type="match status" value="1"/>
</dbReference>
<dbReference type="CDD" id="cd02121">
    <property type="entry name" value="PA_GCPII_like"/>
    <property type="match status" value="1"/>
</dbReference>
<dbReference type="GO" id="GO:0004180">
    <property type="term" value="F:carboxypeptidase activity"/>
    <property type="evidence" value="ECO:0007669"/>
    <property type="project" value="TreeGrafter"/>
</dbReference>
<organism evidence="6 7">
    <name type="scientific">Amanita muscaria (strain Koide BX008)</name>
    <dbReference type="NCBI Taxonomy" id="946122"/>
    <lineage>
        <taxon>Eukaryota</taxon>
        <taxon>Fungi</taxon>
        <taxon>Dikarya</taxon>
        <taxon>Basidiomycota</taxon>
        <taxon>Agaricomycotina</taxon>
        <taxon>Agaricomycetes</taxon>
        <taxon>Agaricomycetidae</taxon>
        <taxon>Agaricales</taxon>
        <taxon>Pluteineae</taxon>
        <taxon>Amanitaceae</taxon>
        <taxon>Amanita</taxon>
    </lineage>
</organism>
<reference evidence="6 7" key="1">
    <citation type="submission" date="2014-04" db="EMBL/GenBank/DDBJ databases">
        <title>Evolutionary Origins and Diversification of the Mycorrhizal Mutualists.</title>
        <authorList>
            <consortium name="DOE Joint Genome Institute"/>
            <consortium name="Mycorrhizal Genomics Consortium"/>
            <person name="Kohler A."/>
            <person name="Kuo A."/>
            <person name="Nagy L.G."/>
            <person name="Floudas D."/>
            <person name="Copeland A."/>
            <person name="Barry K.W."/>
            <person name="Cichocki N."/>
            <person name="Veneault-Fourrey C."/>
            <person name="LaButti K."/>
            <person name="Lindquist E.A."/>
            <person name="Lipzen A."/>
            <person name="Lundell T."/>
            <person name="Morin E."/>
            <person name="Murat C."/>
            <person name="Riley R."/>
            <person name="Ohm R."/>
            <person name="Sun H."/>
            <person name="Tunlid A."/>
            <person name="Henrissat B."/>
            <person name="Grigoriev I.V."/>
            <person name="Hibbett D.S."/>
            <person name="Martin F."/>
        </authorList>
    </citation>
    <scope>NUCLEOTIDE SEQUENCE [LARGE SCALE GENOMIC DNA]</scope>
    <source>
        <strain evidence="6 7">Koide BX008</strain>
    </source>
</reference>
<sequence>MDEKAKTGLPVVVTTSAPTYRKRRSLKSLVRCVVVLTVLGGYLTFYRYHKYGKPPHPSLKEREKVFLSVPNPESALAASREYATHPHLAGSDTDFEDAKTILSLFQREFGIEPPSTAPIFPAGSSESRNATLLLTTKDAPTSPTAWVDIYYPVLNTALERSLDILSAEGQVLWSANVEEDGDPLDKEAHRYKDAVPAWHGLSTDGDVTGQLVYANYGKKEDYDYLDSIGVNLTGKVVLTRYGEIFRGLKIKGAEERGAVGVLIYSDPRDDGFVTSSNGYTSYPHGPARNPNAVQRGSVQYLSKYPGDPTTPGYPAYKDAERQAASNIPNIPSLPISWSNAQRLLKEIGEIHQLEANGMRLLSGQVSENKVRLVNHVDTKVTPIWNTMAAIPGHIKDEVVILGNHRDAWVMGAADPTSGTVSLHEIIKGFGTLLRTGWKPLRTVVFASWDGEEYGLIGSTEWGEDFASWIPGHVVTYLNIDVSVSGSRFNLGGSPSLAHLMRQSALDVPHPTQAGKTLWDATDDEGPFTMGHEVDQEFMVSYEKAETARRASKTGVLPLGSGSDYTVFLQRLGVASTDEGFGFTNTDAIYHYHSIYDSQYWQEIFGDPGFHRHVAVAQHLGLVGLRVIDSIILPLNTTQYALELDQYLDKVEELSQDLPIVTDFGSLRKSIKDLQAASFKLDGEKVAAEKLLRKLLHKLLKKHRSHRCTKLVNRVKNLLNISPDRRDTEASSTDIIDHVWGRIYSDILAKQDEDINGRPPHWQEFIKAVKRVREVNKRLIAFERGFISEDGIKDREWYRHLGVAPGKWLGYGATTLPGLTESLTIEKNGTMAQYEADRLIQLLDELSRTIQL</sequence>
<dbReference type="FunCoup" id="A0A0C2X7B2">
    <property type="interactions" value="53"/>
</dbReference>
<dbReference type="FunFam" id="3.40.630.10:FF:000101">
    <property type="entry name" value="N-acetylated alpha-linked acidic dipeptidase like 1"/>
    <property type="match status" value="1"/>
</dbReference>
<keyword evidence="7" id="KW-1185">Reference proteome</keyword>
<dbReference type="AlphaFoldDB" id="A0A0C2X7B2"/>
<evidence type="ECO:0000259" key="3">
    <source>
        <dbReference type="Pfam" id="PF02225"/>
    </source>
</evidence>
<feature type="transmembrane region" description="Helical" evidence="2">
    <location>
        <begin position="29"/>
        <end position="48"/>
    </location>
</feature>
<accession>A0A0C2X7B2</accession>
<dbReference type="Pfam" id="PF04389">
    <property type="entry name" value="Peptidase_M28"/>
    <property type="match status" value="1"/>
</dbReference>
<dbReference type="Gene3D" id="3.50.30.30">
    <property type="match status" value="1"/>
</dbReference>
<comment type="similarity">
    <text evidence="1">Belongs to the peptidase M28 family. M28B subfamily.</text>
</comment>
<dbReference type="InterPro" id="IPR039373">
    <property type="entry name" value="Peptidase_M28B"/>
</dbReference>
<dbReference type="EMBL" id="KN818224">
    <property type="protein sequence ID" value="KIL70232.1"/>
    <property type="molecule type" value="Genomic_DNA"/>
</dbReference>
<dbReference type="Proteomes" id="UP000054549">
    <property type="component" value="Unassembled WGS sequence"/>
</dbReference>
<dbReference type="InterPro" id="IPR046450">
    <property type="entry name" value="PA_dom_sf"/>
</dbReference>
<dbReference type="STRING" id="946122.A0A0C2X7B2"/>
<evidence type="ECO:0000259" key="4">
    <source>
        <dbReference type="Pfam" id="PF04253"/>
    </source>
</evidence>
<dbReference type="SUPFAM" id="SSF52025">
    <property type="entry name" value="PA domain"/>
    <property type="match status" value="1"/>
</dbReference>
<evidence type="ECO:0000259" key="5">
    <source>
        <dbReference type="Pfam" id="PF04389"/>
    </source>
</evidence>
<keyword evidence="2" id="KW-0472">Membrane</keyword>
<dbReference type="CDD" id="cd08022">
    <property type="entry name" value="M28_PSMA_like"/>
    <property type="match status" value="1"/>
</dbReference>
<evidence type="ECO:0000313" key="6">
    <source>
        <dbReference type="EMBL" id="KIL70232.1"/>
    </source>
</evidence>
<dbReference type="PANTHER" id="PTHR10404">
    <property type="entry name" value="N-ACETYLATED-ALPHA-LINKED ACIDIC DIPEPTIDASE"/>
    <property type="match status" value="1"/>
</dbReference>
<dbReference type="InterPro" id="IPR036757">
    <property type="entry name" value="TFR-like_dimer_dom_sf"/>
</dbReference>
<dbReference type="Gene3D" id="3.40.630.10">
    <property type="entry name" value="Zn peptidases"/>
    <property type="match status" value="1"/>
</dbReference>
<keyword evidence="2" id="KW-1133">Transmembrane helix</keyword>
<dbReference type="SUPFAM" id="SSF47672">
    <property type="entry name" value="Transferrin receptor-like dimerisation domain"/>
    <property type="match status" value="1"/>
</dbReference>
<feature type="domain" description="Peptidase M28" evidence="5">
    <location>
        <begin position="385"/>
        <end position="513"/>
    </location>
</feature>
<dbReference type="InterPro" id="IPR003137">
    <property type="entry name" value="PA_domain"/>
</dbReference>